<dbReference type="EMBL" id="AVPF01000039">
    <property type="protein sequence ID" value="KGX85520.1"/>
    <property type="molecule type" value="Genomic_DNA"/>
</dbReference>
<evidence type="ECO:0000313" key="3">
    <source>
        <dbReference type="EMBL" id="KGX85520.1"/>
    </source>
</evidence>
<sequence>MIIVNTDFVPNQEIKELKGFVRGSTVQSKNVGRDILASLKNIVGGELVDYTKMMDEARQQAIGRMKKHAEEKGADAVINVRLETSSVTNAASEIIAYGTAVTLSKAPEQ</sequence>
<dbReference type="SUPFAM" id="SSF117782">
    <property type="entry name" value="YbjQ-like"/>
    <property type="match status" value="1"/>
</dbReference>
<dbReference type="Pfam" id="PF01906">
    <property type="entry name" value="YbjQ_1"/>
    <property type="match status" value="1"/>
</dbReference>
<name>A0A0A5G380_9BACI</name>
<dbReference type="RefSeq" id="WP_027447198.1">
    <property type="nucleotide sequence ID" value="NZ_AULJ01000050.1"/>
</dbReference>
<dbReference type="AlphaFoldDB" id="A0A0A5G380"/>
<dbReference type="Gene3D" id="3.30.110.70">
    <property type="entry name" value="Hypothetical protein apc22750. Chain B"/>
    <property type="match status" value="1"/>
</dbReference>
<reference evidence="3 4" key="1">
    <citation type="submission" date="2013-08" db="EMBL/GenBank/DDBJ databases">
        <authorList>
            <person name="Huang J."/>
            <person name="Wang G."/>
        </authorList>
    </citation>
    <scope>NUCLEOTIDE SEQUENCE [LARGE SCALE GENOMIC DNA]</scope>
    <source>
        <strain evidence="3 4">BH030004</strain>
    </source>
</reference>
<protein>
    <recommendedName>
        <fullName evidence="2">UPF0145 protein N783_14430</fullName>
    </recommendedName>
</protein>
<dbReference type="HAMAP" id="MF_00338">
    <property type="entry name" value="UPF0145"/>
    <property type="match status" value="1"/>
</dbReference>
<proteinExistence type="inferred from homology"/>
<dbReference type="Proteomes" id="UP000030403">
    <property type="component" value="Unassembled WGS sequence"/>
</dbReference>
<evidence type="ECO:0000256" key="1">
    <source>
        <dbReference type="ARBA" id="ARBA00010751"/>
    </source>
</evidence>
<evidence type="ECO:0000313" key="4">
    <source>
        <dbReference type="Proteomes" id="UP000030403"/>
    </source>
</evidence>
<dbReference type="STRING" id="1385511.GCA_000425225_03634"/>
<organism evidence="3 4">
    <name type="scientific">Pontibacillus marinus BH030004 = DSM 16465</name>
    <dbReference type="NCBI Taxonomy" id="1385511"/>
    <lineage>
        <taxon>Bacteria</taxon>
        <taxon>Bacillati</taxon>
        <taxon>Bacillota</taxon>
        <taxon>Bacilli</taxon>
        <taxon>Bacillales</taxon>
        <taxon>Bacillaceae</taxon>
        <taxon>Pontibacillus</taxon>
    </lineage>
</organism>
<evidence type="ECO:0000256" key="2">
    <source>
        <dbReference type="HAMAP-Rule" id="MF_00338"/>
    </source>
</evidence>
<comment type="caution">
    <text evidence="3">The sequence shown here is derived from an EMBL/GenBank/DDBJ whole genome shotgun (WGS) entry which is preliminary data.</text>
</comment>
<gene>
    <name evidence="3" type="ORF">N783_14430</name>
</gene>
<dbReference type="OrthoDB" id="9796448at2"/>
<dbReference type="PANTHER" id="PTHR34068">
    <property type="entry name" value="UPF0145 PROTEIN YBJQ"/>
    <property type="match status" value="1"/>
</dbReference>
<dbReference type="eggNOG" id="COG0393">
    <property type="taxonomic scope" value="Bacteria"/>
</dbReference>
<accession>A0A0A5G380</accession>
<keyword evidence="4" id="KW-1185">Reference proteome</keyword>
<comment type="similarity">
    <text evidence="1 2">Belongs to the UPF0145 family.</text>
</comment>
<dbReference type="PANTHER" id="PTHR34068:SF2">
    <property type="entry name" value="UPF0145 PROTEIN SCO3412"/>
    <property type="match status" value="1"/>
</dbReference>
<dbReference type="InterPro" id="IPR002765">
    <property type="entry name" value="UPF0145_YbjQ-like"/>
</dbReference>
<dbReference type="InterPro" id="IPR035439">
    <property type="entry name" value="UPF0145_dom_sf"/>
</dbReference>